<reference evidence="2" key="2">
    <citation type="journal article" date="2015" name="Fish Shellfish Immunol.">
        <title>Early steps in the European eel (Anguilla anguilla)-Vibrio vulnificus interaction in the gills: Role of the RtxA13 toxin.</title>
        <authorList>
            <person name="Callol A."/>
            <person name="Pajuelo D."/>
            <person name="Ebbesson L."/>
            <person name="Teles M."/>
            <person name="MacKenzie S."/>
            <person name="Amaro C."/>
        </authorList>
    </citation>
    <scope>NUCLEOTIDE SEQUENCE</scope>
</reference>
<feature type="region of interest" description="Disordered" evidence="1">
    <location>
        <begin position="1"/>
        <end position="30"/>
    </location>
</feature>
<dbReference type="AlphaFoldDB" id="A0A0E9UTZ2"/>
<reference evidence="2" key="1">
    <citation type="submission" date="2014-11" db="EMBL/GenBank/DDBJ databases">
        <authorList>
            <person name="Amaro Gonzalez C."/>
        </authorList>
    </citation>
    <scope>NUCLEOTIDE SEQUENCE</scope>
</reference>
<evidence type="ECO:0000313" key="2">
    <source>
        <dbReference type="EMBL" id="JAH68695.1"/>
    </source>
</evidence>
<dbReference type="EMBL" id="GBXM01039882">
    <property type="protein sequence ID" value="JAH68695.1"/>
    <property type="molecule type" value="Transcribed_RNA"/>
</dbReference>
<feature type="compositionally biased region" description="Polar residues" evidence="1">
    <location>
        <begin position="1"/>
        <end position="21"/>
    </location>
</feature>
<organism evidence="2">
    <name type="scientific">Anguilla anguilla</name>
    <name type="common">European freshwater eel</name>
    <name type="synonym">Muraena anguilla</name>
    <dbReference type="NCBI Taxonomy" id="7936"/>
    <lineage>
        <taxon>Eukaryota</taxon>
        <taxon>Metazoa</taxon>
        <taxon>Chordata</taxon>
        <taxon>Craniata</taxon>
        <taxon>Vertebrata</taxon>
        <taxon>Euteleostomi</taxon>
        <taxon>Actinopterygii</taxon>
        <taxon>Neopterygii</taxon>
        <taxon>Teleostei</taxon>
        <taxon>Anguilliformes</taxon>
        <taxon>Anguillidae</taxon>
        <taxon>Anguilla</taxon>
    </lineage>
</organism>
<sequence>MSTPKDSTHFQNHRVSPSSQWRVRPFKTKS</sequence>
<name>A0A0E9UTZ2_ANGAN</name>
<evidence type="ECO:0000256" key="1">
    <source>
        <dbReference type="SAM" id="MobiDB-lite"/>
    </source>
</evidence>
<proteinExistence type="predicted"/>
<protein>
    <submittedName>
        <fullName evidence="2">Uncharacterized protein</fullName>
    </submittedName>
</protein>
<accession>A0A0E9UTZ2</accession>